<reference evidence="2 3" key="2">
    <citation type="submission" date="2014-03" db="EMBL/GenBank/DDBJ databases">
        <title>The Genome Sequence of Anncaliia algerae insect isolate PRA339.</title>
        <authorList>
            <consortium name="The Broad Institute Genome Sequencing Platform"/>
            <consortium name="The Broad Institute Genome Sequencing Center for Infectious Disease"/>
            <person name="Cuomo C."/>
            <person name="Becnel J."/>
            <person name="Sanscrainte N."/>
            <person name="Walker B."/>
            <person name="Young S.K."/>
            <person name="Zeng Q."/>
            <person name="Gargeya S."/>
            <person name="Fitzgerald M."/>
            <person name="Haas B."/>
            <person name="Abouelleil A."/>
            <person name="Alvarado L."/>
            <person name="Arachchi H.M."/>
            <person name="Berlin A.M."/>
            <person name="Chapman S.B."/>
            <person name="Dewar J."/>
            <person name="Goldberg J."/>
            <person name="Griggs A."/>
            <person name="Gujja S."/>
            <person name="Hansen M."/>
            <person name="Howarth C."/>
            <person name="Imamovic A."/>
            <person name="Larimer J."/>
            <person name="McCowan C."/>
            <person name="Murphy C."/>
            <person name="Neiman D."/>
            <person name="Pearson M."/>
            <person name="Priest M."/>
            <person name="Roberts A."/>
            <person name="Saif S."/>
            <person name="Shea T."/>
            <person name="Sisk P."/>
            <person name="Sykes S."/>
            <person name="Wortman J."/>
            <person name="Nusbaum C."/>
            <person name="Birren B."/>
        </authorList>
    </citation>
    <scope>NUCLEOTIDE SEQUENCE [LARGE SCALE GENOMIC DNA]</scope>
    <source>
        <strain evidence="2 3">PRA339</strain>
    </source>
</reference>
<dbReference type="GO" id="GO:0005839">
    <property type="term" value="C:proteasome core complex"/>
    <property type="evidence" value="ECO:0007669"/>
    <property type="project" value="InterPro"/>
</dbReference>
<dbReference type="InterPro" id="IPR029055">
    <property type="entry name" value="Ntn_hydrolases_N"/>
</dbReference>
<name>A0A059F5L1_9MICR</name>
<dbReference type="HOGENOM" id="CLU_035750_0_0_1"/>
<dbReference type="Pfam" id="PF00227">
    <property type="entry name" value="Proteasome"/>
    <property type="match status" value="1"/>
</dbReference>
<dbReference type="SUPFAM" id="SSF56235">
    <property type="entry name" value="N-terminal nucleophile aminohydrolases (Ntn hydrolases)"/>
    <property type="match status" value="1"/>
</dbReference>
<dbReference type="GO" id="GO:0051603">
    <property type="term" value="P:proteolysis involved in protein catabolic process"/>
    <property type="evidence" value="ECO:0007669"/>
    <property type="project" value="InterPro"/>
</dbReference>
<keyword evidence="3" id="KW-1185">Reference proteome</keyword>
<evidence type="ECO:0000313" key="2">
    <source>
        <dbReference type="EMBL" id="KCZ82284.1"/>
    </source>
</evidence>
<dbReference type="AlphaFoldDB" id="A0A059F5L1"/>
<evidence type="ECO:0000256" key="1">
    <source>
        <dbReference type="ARBA" id="ARBA00022942"/>
    </source>
</evidence>
<dbReference type="VEuPathDB" id="MicrosporidiaDB:H312_00307"/>
<gene>
    <name evidence="2" type="ORF">H312_00307</name>
</gene>
<dbReference type="OrthoDB" id="40134at2759"/>
<sequence length="244" mass="27662">MPTHMSSLLDFGPIYNQTGSISQIEYATKCADNGSTIIAIKSKKGLVIAIEKPKESCLIKNKENKRLVHLSNKIYTCFSGLLTDGQFISAGIKRQIINFVKLNEEISAKAVKGFISEYVSIFTRYFNTRPVGCNFITGMMNDGNYHILLTDCTSKTHFYKACAIGKGSVRARTELEKNNYDDMEVIDLAENVVRIMYRCHDPIKDKEFDIELCYMNESTGYKMVEANETELNVLVEKYKHLSVD</sequence>
<accession>A0A059F5L1</accession>
<dbReference type="InterPro" id="IPR050115">
    <property type="entry name" value="Proteasome_alpha"/>
</dbReference>
<evidence type="ECO:0000313" key="3">
    <source>
        <dbReference type="Proteomes" id="UP000030655"/>
    </source>
</evidence>
<evidence type="ECO:0008006" key="4">
    <source>
        <dbReference type="Google" id="ProtNLM"/>
    </source>
</evidence>
<dbReference type="InterPro" id="IPR001353">
    <property type="entry name" value="Proteasome_sua/b"/>
</dbReference>
<dbReference type="STRING" id="1288291.A0A059F5L1"/>
<dbReference type="Proteomes" id="UP000030655">
    <property type="component" value="Unassembled WGS sequence"/>
</dbReference>
<reference evidence="3" key="1">
    <citation type="submission" date="2013-02" db="EMBL/GenBank/DDBJ databases">
        <authorList>
            <consortium name="The Broad Institute Genome Sequencing Platform"/>
            <person name="Cuomo C."/>
            <person name="Becnel J."/>
            <person name="Sanscrainte N."/>
            <person name="Walker B."/>
            <person name="Young S.K."/>
            <person name="Zeng Q."/>
            <person name="Gargeya S."/>
            <person name="Fitzgerald M."/>
            <person name="Haas B."/>
            <person name="Abouelleil A."/>
            <person name="Alvarado L."/>
            <person name="Arachchi H.M."/>
            <person name="Berlin A.M."/>
            <person name="Chapman S.B."/>
            <person name="Dewar J."/>
            <person name="Goldberg J."/>
            <person name="Griggs A."/>
            <person name="Gujja S."/>
            <person name="Hansen M."/>
            <person name="Howarth C."/>
            <person name="Imamovic A."/>
            <person name="Larimer J."/>
            <person name="McCowan C."/>
            <person name="Murphy C."/>
            <person name="Neiman D."/>
            <person name="Pearson M."/>
            <person name="Priest M."/>
            <person name="Roberts A."/>
            <person name="Saif S."/>
            <person name="Shea T."/>
            <person name="Sisk P."/>
            <person name="Sykes S."/>
            <person name="Wortman J."/>
            <person name="Nusbaum C."/>
            <person name="Birren B."/>
        </authorList>
    </citation>
    <scope>NUCLEOTIDE SEQUENCE [LARGE SCALE GENOMIC DNA]</scope>
    <source>
        <strain evidence="3">PRA339</strain>
    </source>
</reference>
<dbReference type="Gene3D" id="3.60.20.10">
    <property type="entry name" value="Glutamine Phosphoribosylpyrophosphate, subunit 1, domain 1"/>
    <property type="match status" value="1"/>
</dbReference>
<proteinExistence type="predicted"/>
<keyword evidence="1" id="KW-0647">Proteasome</keyword>
<dbReference type="EMBL" id="KK365131">
    <property type="protein sequence ID" value="KCZ82284.1"/>
    <property type="molecule type" value="Genomic_DNA"/>
</dbReference>
<protein>
    <recommendedName>
        <fullName evidence="4">Proteasome alpha-type subunits domain-containing protein</fullName>
    </recommendedName>
</protein>
<organism evidence="2 3">
    <name type="scientific">Anncaliia algerae PRA339</name>
    <dbReference type="NCBI Taxonomy" id="1288291"/>
    <lineage>
        <taxon>Eukaryota</taxon>
        <taxon>Fungi</taxon>
        <taxon>Fungi incertae sedis</taxon>
        <taxon>Microsporidia</taxon>
        <taxon>Tubulinosematoidea</taxon>
        <taxon>Tubulinosematidae</taxon>
        <taxon>Anncaliia</taxon>
    </lineage>
</organism>
<dbReference type="PANTHER" id="PTHR11599">
    <property type="entry name" value="PROTEASOME SUBUNIT ALPHA/BETA"/>
    <property type="match status" value="1"/>
</dbReference>